<keyword evidence="2 5" id="KW-0121">Carboxypeptidase</keyword>
<dbReference type="AlphaFoldDB" id="A0AAU9KE40"/>
<dbReference type="InterPro" id="IPR001563">
    <property type="entry name" value="Peptidase_S10"/>
</dbReference>
<dbReference type="GO" id="GO:0006508">
    <property type="term" value="P:proteolysis"/>
    <property type="evidence" value="ECO:0007669"/>
    <property type="project" value="UniProtKB-KW"/>
</dbReference>
<dbReference type="Proteomes" id="UP001162131">
    <property type="component" value="Unassembled WGS sequence"/>
</dbReference>
<reference evidence="6" key="1">
    <citation type="submission" date="2021-09" db="EMBL/GenBank/DDBJ databases">
        <authorList>
            <consortium name="AG Swart"/>
            <person name="Singh M."/>
            <person name="Singh A."/>
            <person name="Seah K."/>
            <person name="Emmerich C."/>
        </authorList>
    </citation>
    <scope>NUCLEOTIDE SEQUENCE</scope>
    <source>
        <strain evidence="6">ATCC30299</strain>
    </source>
</reference>
<keyword evidence="3 5" id="KW-0645">Protease</keyword>
<accession>A0AAU9KE40</accession>
<keyword evidence="4 5" id="KW-0378">Hydrolase</keyword>
<dbReference type="InterPro" id="IPR029058">
    <property type="entry name" value="AB_hydrolase_fold"/>
</dbReference>
<evidence type="ECO:0000313" key="7">
    <source>
        <dbReference type="Proteomes" id="UP001162131"/>
    </source>
</evidence>
<name>A0AAU9KE40_9CILI</name>
<sequence length="442" mass="50328">MWVYLFLLGLAFGAPFQDLVINQPQLPDVPNFDTYSGYLDIPNSGGKSLHYILVTSQSNPATDPLILWLNGGPGCSSLDGFFYEHGPYLFPEDGTELVRNQYAWNTNASVLYIEAPAGVGFSILGNEANNSTDDELTAHDNLLAVLQFFRKFPEYRNHDFYITGESYAGIYVPTLVNNILMYNSYTPYNRINIVGFAVGNGVTDWNYDTTPAFMRMAWYYGLIGFNMYNKLVQDCNNLNDWNSENCQNDTEYIYDSVLPNINIYDIYGQCIYHENALEDTKLRFKYLYDMNPNLGIIPPCVGWVGAYTYLRNDTVRAAFNIPTSVQEWKLCSSLNYLSDYIHGSYYLYPSLIRAGLKILIYSGDVDGAVPLIGTRMWLQNLNLQMITPYSSWYVDEQVAGFQIEYQGLKLVTVKGAGHMVPQWKPAQAWHMLYDFINGSQII</sequence>
<gene>
    <name evidence="6" type="ORF">BSTOLATCC_MIC66214</name>
</gene>
<evidence type="ECO:0000256" key="2">
    <source>
        <dbReference type="ARBA" id="ARBA00022645"/>
    </source>
</evidence>
<dbReference type="EMBL" id="CAJZBQ010000064">
    <property type="protein sequence ID" value="CAG9336337.1"/>
    <property type="molecule type" value="Genomic_DNA"/>
</dbReference>
<dbReference type="PRINTS" id="PR00724">
    <property type="entry name" value="CRBOXYPTASEC"/>
</dbReference>
<dbReference type="SUPFAM" id="SSF53474">
    <property type="entry name" value="alpha/beta-Hydrolases"/>
    <property type="match status" value="1"/>
</dbReference>
<proteinExistence type="inferred from homology"/>
<dbReference type="GO" id="GO:0031647">
    <property type="term" value="P:regulation of protein stability"/>
    <property type="evidence" value="ECO:0007669"/>
    <property type="project" value="UniProtKB-ARBA"/>
</dbReference>
<protein>
    <recommendedName>
        <fullName evidence="5">Carboxypeptidase</fullName>
        <ecNumber evidence="5">3.4.16.-</ecNumber>
    </recommendedName>
</protein>
<dbReference type="Pfam" id="PF00450">
    <property type="entry name" value="Peptidase_S10"/>
    <property type="match status" value="1"/>
</dbReference>
<dbReference type="EC" id="3.4.16.-" evidence="5"/>
<dbReference type="PANTHER" id="PTHR11802">
    <property type="entry name" value="SERINE PROTEASE FAMILY S10 SERINE CARBOXYPEPTIDASE"/>
    <property type="match status" value="1"/>
</dbReference>
<evidence type="ECO:0000256" key="4">
    <source>
        <dbReference type="ARBA" id="ARBA00022801"/>
    </source>
</evidence>
<evidence type="ECO:0000313" key="6">
    <source>
        <dbReference type="EMBL" id="CAG9336337.1"/>
    </source>
</evidence>
<dbReference type="PANTHER" id="PTHR11802:SF201">
    <property type="entry name" value="CARBOXYPEPTIDASE"/>
    <property type="match status" value="1"/>
</dbReference>
<evidence type="ECO:0000256" key="3">
    <source>
        <dbReference type="ARBA" id="ARBA00022670"/>
    </source>
</evidence>
<dbReference type="PROSITE" id="PS00131">
    <property type="entry name" value="CARBOXYPEPT_SER_SER"/>
    <property type="match status" value="1"/>
</dbReference>
<comment type="similarity">
    <text evidence="1 5">Belongs to the peptidase S10 family.</text>
</comment>
<dbReference type="InterPro" id="IPR018202">
    <property type="entry name" value="Ser_caboxypep_ser_AS"/>
</dbReference>
<comment type="caution">
    <text evidence="6">The sequence shown here is derived from an EMBL/GenBank/DDBJ whole genome shotgun (WGS) entry which is preliminary data.</text>
</comment>
<evidence type="ECO:0000256" key="1">
    <source>
        <dbReference type="ARBA" id="ARBA00009431"/>
    </source>
</evidence>
<dbReference type="GO" id="GO:0004185">
    <property type="term" value="F:serine-type carboxypeptidase activity"/>
    <property type="evidence" value="ECO:0007669"/>
    <property type="project" value="UniProtKB-UniRule"/>
</dbReference>
<dbReference type="GO" id="GO:1904715">
    <property type="term" value="P:negative regulation of chaperone-mediated autophagy"/>
    <property type="evidence" value="ECO:0007669"/>
    <property type="project" value="UniProtKB-ARBA"/>
</dbReference>
<dbReference type="PROSITE" id="PS00560">
    <property type="entry name" value="CARBOXYPEPT_SER_HIS"/>
    <property type="match status" value="1"/>
</dbReference>
<dbReference type="Gene3D" id="3.40.50.1820">
    <property type="entry name" value="alpha/beta hydrolase"/>
    <property type="match status" value="1"/>
</dbReference>
<evidence type="ECO:0000256" key="5">
    <source>
        <dbReference type="RuleBase" id="RU361156"/>
    </source>
</evidence>
<organism evidence="6 7">
    <name type="scientific">Blepharisma stoltei</name>
    <dbReference type="NCBI Taxonomy" id="1481888"/>
    <lineage>
        <taxon>Eukaryota</taxon>
        <taxon>Sar</taxon>
        <taxon>Alveolata</taxon>
        <taxon>Ciliophora</taxon>
        <taxon>Postciliodesmatophora</taxon>
        <taxon>Heterotrichea</taxon>
        <taxon>Heterotrichida</taxon>
        <taxon>Blepharismidae</taxon>
        <taxon>Blepharisma</taxon>
    </lineage>
</organism>
<keyword evidence="7" id="KW-1185">Reference proteome</keyword>
<dbReference type="InterPro" id="IPR033124">
    <property type="entry name" value="Ser_caboxypep_his_AS"/>
</dbReference>
<dbReference type="FunFam" id="3.40.50.1820:FF:000335">
    <property type="entry name" value="Carboxypeptidase"/>
    <property type="match status" value="1"/>
</dbReference>